<evidence type="ECO:0000256" key="1">
    <source>
        <dbReference type="SAM" id="MobiDB-lite"/>
    </source>
</evidence>
<organism evidence="2">
    <name type="scientific">Tanacetum cinerariifolium</name>
    <name type="common">Dalmatian daisy</name>
    <name type="synonym">Chrysanthemum cinerariifolium</name>
    <dbReference type="NCBI Taxonomy" id="118510"/>
    <lineage>
        <taxon>Eukaryota</taxon>
        <taxon>Viridiplantae</taxon>
        <taxon>Streptophyta</taxon>
        <taxon>Embryophyta</taxon>
        <taxon>Tracheophyta</taxon>
        <taxon>Spermatophyta</taxon>
        <taxon>Magnoliopsida</taxon>
        <taxon>eudicotyledons</taxon>
        <taxon>Gunneridae</taxon>
        <taxon>Pentapetalae</taxon>
        <taxon>asterids</taxon>
        <taxon>campanulids</taxon>
        <taxon>Asterales</taxon>
        <taxon>Asteraceae</taxon>
        <taxon>Asteroideae</taxon>
        <taxon>Anthemideae</taxon>
        <taxon>Anthemidinae</taxon>
        <taxon>Tanacetum</taxon>
    </lineage>
</organism>
<feature type="compositionally biased region" description="Basic and acidic residues" evidence="1">
    <location>
        <begin position="240"/>
        <end position="264"/>
    </location>
</feature>
<proteinExistence type="predicted"/>
<reference evidence="2" key="1">
    <citation type="journal article" date="2019" name="Sci. Rep.">
        <title>Draft genome of Tanacetum cinerariifolium, the natural source of mosquito coil.</title>
        <authorList>
            <person name="Yamashiro T."/>
            <person name="Shiraishi A."/>
            <person name="Satake H."/>
            <person name="Nakayama K."/>
        </authorList>
    </citation>
    <scope>NUCLEOTIDE SEQUENCE</scope>
</reference>
<evidence type="ECO:0000313" key="2">
    <source>
        <dbReference type="EMBL" id="GEU70114.1"/>
    </source>
</evidence>
<accession>A0A6L2MC46</accession>
<dbReference type="EMBL" id="BKCJ010006055">
    <property type="protein sequence ID" value="GEU70114.1"/>
    <property type="molecule type" value="Genomic_DNA"/>
</dbReference>
<comment type="caution">
    <text evidence="2">The sequence shown here is derived from an EMBL/GenBank/DDBJ whole genome shotgun (WGS) entry which is preliminary data.</text>
</comment>
<name>A0A6L2MC46_TANCI</name>
<sequence>MELRLQKGSIKATRQKVNDILGIPMGNTKLQDFDKRPDNDPFIAEWEAQYNNLRKPTPRAISLQMSCTTKADFMFKINFLILFGSTMGTLENGGRVPKKPSIRRWNTLMMRKRITMETSKGCLENLDHHEDFDPDEDQNGIDLDKGLDVYIEPLSERKPVTKEKFYEKIIEKLTKITEERSELIETLRERMTKFGEDQGISYFYDQYKNLFKHAELNLYDSSMDEYSESESDADNKKKKNDGEEKKEKRNYISKGTEEVGREQKDNEEDDQYDLNNKHEFEKLSRDDREVVFSMEVDETKNEKEKQTENVKEQQAEKEAKKEDKQDDIGKGTEEARSETKIDGEEVHAKVDDPN</sequence>
<feature type="region of interest" description="Disordered" evidence="1">
    <location>
        <begin position="227"/>
        <end position="354"/>
    </location>
</feature>
<dbReference type="AlphaFoldDB" id="A0A6L2MC46"/>
<feature type="compositionally biased region" description="Basic and acidic residues" evidence="1">
    <location>
        <begin position="297"/>
        <end position="354"/>
    </location>
</feature>
<feature type="compositionally biased region" description="Basic and acidic residues" evidence="1">
    <location>
        <begin position="275"/>
        <end position="290"/>
    </location>
</feature>
<protein>
    <submittedName>
        <fullName evidence="2">Uncharacterized protein</fullName>
    </submittedName>
</protein>
<gene>
    <name evidence="2" type="ORF">Tci_042092</name>
</gene>